<evidence type="ECO:0000313" key="4">
    <source>
        <dbReference type="Proteomes" id="UP000440304"/>
    </source>
</evidence>
<feature type="transmembrane region" description="Helical" evidence="2">
    <location>
        <begin position="166"/>
        <end position="188"/>
    </location>
</feature>
<dbReference type="RefSeq" id="WP_160786552.1">
    <property type="nucleotide sequence ID" value="NZ_CP086612.1"/>
</dbReference>
<dbReference type="InterPro" id="IPR036388">
    <property type="entry name" value="WH-like_DNA-bd_sf"/>
</dbReference>
<keyword evidence="2" id="KW-0472">Membrane</keyword>
<proteinExistence type="predicted"/>
<name>A0A6N8TEV7_SHIZO</name>
<evidence type="ECO:0000256" key="1">
    <source>
        <dbReference type="SAM" id="MobiDB-lite"/>
    </source>
</evidence>
<evidence type="ECO:0000256" key="2">
    <source>
        <dbReference type="SAM" id="Phobius"/>
    </source>
</evidence>
<sequence>MRHRKPPDDRGRPHGGVGKPSEGSQSVSRLGIHPPEEAGPAEAERILASVAAACASEALRKSKRMCALLRYLVQEAIERPGAPVTAEAIAANVFNRKNGFDAIDDPIVRTTVSRLRTALAAYYEQEAEGDEVEIRIPRGGYLPEFLPRAVKPPVRRRWERLRANPWVMNVASAIVALVALWVALVVGAGTCRL</sequence>
<feature type="region of interest" description="Disordered" evidence="1">
    <location>
        <begin position="1"/>
        <end position="40"/>
    </location>
</feature>
<evidence type="ECO:0000313" key="3">
    <source>
        <dbReference type="EMBL" id="MXO01171.1"/>
    </source>
</evidence>
<dbReference type="AlphaFoldDB" id="A0A6N8TEV7"/>
<evidence type="ECO:0008006" key="5">
    <source>
        <dbReference type="Google" id="ProtNLM"/>
    </source>
</evidence>
<comment type="caution">
    <text evidence="3">The sequence shown here is derived from an EMBL/GenBank/DDBJ whole genome shotgun (WGS) entry which is preliminary data.</text>
</comment>
<dbReference type="Proteomes" id="UP000440304">
    <property type="component" value="Unassembled WGS sequence"/>
</dbReference>
<dbReference type="OrthoDB" id="100177at2"/>
<reference evidence="3 4" key="1">
    <citation type="submission" date="2019-12" db="EMBL/GenBank/DDBJ databases">
        <title>Shinella granuli gen. nov., sp. nov., and proposal of the reclassification of Zoogloea ramigera ATCC 19623 as Shinella zoogloeoides sp. nov.</title>
        <authorList>
            <person name="Gao J."/>
        </authorList>
    </citation>
    <scope>NUCLEOTIDE SEQUENCE [LARGE SCALE GENOMIC DNA]</scope>
    <source>
        <strain evidence="3 4">DSM 287</strain>
    </source>
</reference>
<dbReference type="Gene3D" id="1.10.10.10">
    <property type="entry name" value="Winged helix-like DNA-binding domain superfamily/Winged helix DNA-binding domain"/>
    <property type="match status" value="1"/>
</dbReference>
<organism evidence="3 4">
    <name type="scientific">Shinella zoogloeoides</name>
    <name type="common">Crabtreella saccharophila</name>
    <dbReference type="NCBI Taxonomy" id="352475"/>
    <lineage>
        <taxon>Bacteria</taxon>
        <taxon>Pseudomonadati</taxon>
        <taxon>Pseudomonadota</taxon>
        <taxon>Alphaproteobacteria</taxon>
        <taxon>Hyphomicrobiales</taxon>
        <taxon>Rhizobiaceae</taxon>
        <taxon>Shinella</taxon>
    </lineage>
</organism>
<protein>
    <recommendedName>
        <fullName evidence="5">OmpR/PhoB-type domain-containing protein</fullName>
    </recommendedName>
</protein>
<accession>A0A6N8TEV7</accession>
<gene>
    <name evidence="3" type="ORF">GR156_12705</name>
</gene>
<feature type="compositionally biased region" description="Basic and acidic residues" evidence="1">
    <location>
        <begin position="1"/>
        <end position="12"/>
    </location>
</feature>
<keyword evidence="2" id="KW-0812">Transmembrane</keyword>
<keyword evidence="2" id="KW-1133">Transmembrane helix</keyword>
<dbReference type="EMBL" id="WUML01000009">
    <property type="protein sequence ID" value="MXO01171.1"/>
    <property type="molecule type" value="Genomic_DNA"/>
</dbReference>